<sequence length="184" mass="20789">MKDTSIKILKAIVFVDVLLIVISITFGSKVWLYNTQIGFISATLVVFASMLSYRRMINTSIANGVGEIDDSKDVIDKLDDPHDLYSEDVVQEEENFADVVKEEKAKQKQNRRSLGQTLKDSKAAFSLYRLGAYGLLVLGFMYLNRHELLHIPSYIIALSLPPLIIVVILLTQKDTSQKENHIED</sequence>
<organism evidence="2">
    <name type="scientific">hydrothermal vent metagenome</name>
    <dbReference type="NCBI Taxonomy" id="652676"/>
    <lineage>
        <taxon>unclassified sequences</taxon>
        <taxon>metagenomes</taxon>
        <taxon>ecological metagenomes</taxon>
    </lineage>
</organism>
<keyword evidence="1" id="KW-1133">Transmembrane helix</keyword>
<keyword evidence="1" id="KW-0472">Membrane</keyword>
<reference evidence="2" key="1">
    <citation type="submission" date="2016-10" db="EMBL/GenBank/DDBJ databases">
        <authorList>
            <person name="de Groot N.N."/>
        </authorList>
    </citation>
    <scope>NUCLEOTIDE SEQUENCE</scope>
</reference>
<dbReference type="AlphaFoldDB" id="A0A1W1EEY4"/>
<feature type="transmembrane region" description="Helical" evidence="1">
    <location>
        <begin position="149"/>
        <end position="170"/>
    </location>
</feature>
<feature type="transmembrane region" description="Helical" evidence="1">
    <location>
        <begin position="37"/>
        <end position="53"/>
    </location>
</feature>
<feature type="transmembrane region" description="Helical" evidence="1">
    <location>
        <begin position="126"/>
        <end position="143"/>
    </location>
</feature>
<dbReference type="EMBL" id="FPKX01000055">
    <property type="protein sequence ID" value="SFZ98581.1"/>
    <property type="molecule type" value="Genomic_DNA"/>
</dbReference>
<name>A0A1W1EEY4_9ZZZZ</name>
<accession>A0A1W1EEY4</accession>
<keyword evidence="1" id="KW-0812">Transmembrane</keyword>
<evidence type="ECO:0000313" key="2">
    <source>
        <dbReference type="EMBL" id="SFZ98581.1"/>
    </source>
</evidence>
<feature type="transmembrane region" description="Helical" evidence="1">
    <location>
        <begin position="12"/>
        <end position="31"/>
    </location>
</feature>
<evidence type="ECO:0000256" key="1">
    <source>
        <dbReference type="SAM" id="Phobius"/>
    </source>
</evidence>
<gene>
    <name evidence="2" type="ORF">MNB_SV-5-1564</name>
</gene>
<proteinExistence type="predicted"/>
<protein>
    <submittedName>
        <fullName evidence="2">Uncharacterized protein</fullName>
    </submittedName>
</protein>